<evidence type="ECO:0000313" key="12">
    <source>
        <dbReference type="Proteomes" id="UP001497497"/>
    </source>
</evidence>
<dbReference type="SUPFAM" id="SSF50324">
    <property type="entry name" value="Inorganic pyrophosphatase"/>
    <property type="match status" value="1"/>
</dbReference>
<sequence length="307" mass="34301">MAYSTVEKGYPNTESYRVFFNRSSGDDTIVEELQKLGLNSAGDTSRQVSGNNEENPDGIAISPFHDIPLVADAQNTIFNMVVEIPRWTNAKMEINKEEKLNPIKQDVKNGKLRFVKNVFPYHGYMWNYGALPQTFEDPAHITPETGTKGDSDPIDVCEIGHKVHPRGSVIQVKILGAMCLIDEGETDWKVLAIDATDPLAPKLNDVSDIEIHCPGLIKATHDWFTYYKVPDNKPENQFAFNGEAKGKDYALQVIQESHSQWRALVSSPGSSSISRINTTVTNSPHKINKFEAQQIIERAAVQEISQE</sequence>
<comment type="subcellular location">
    <subcellularLocation>
        <location evidence="2">Cytoplasm</location>
    </subcellularLocation>
</comment>
<evidence type="ECO:0000313" key="11">
    <source>
        <dbReference type="EMBL" id="CAL1531653.1"/>
    </source>
</evidence>
<name>A0AAV2HEE9_LYMST</name>
<evidence type="ECO:0000256" key="5">
    <source>
        <dbReference type="ARBA" id="ARBA00022490"/>
    </source>
</evidence>
<evidence type="ECO:0000256" key="3">
    <source>
        <dbReference type="ARBA" id="ARBA00006220"/>
    </source>
</evidence>
<keyword evidence="8" id="KW-0460">Magnesium</keyword>
<dbReference type="EMBL" id="CAXITT010000094">
    <property type="protein sequence ID" value="CAL1531653.1"/>
    <property type="molecule type" value="Genomic_DNA"/>
</dbReference>
<keyword evidence="12" id="KW-1185">Reference proteome</keyword>
<evidence type="ECO:0000256" key="6">
    <source>
        <dbReference type="ARBA" id="ARBA00022723"/>
    </source>
</evidence>
<dbReference type="GO" id="GO:0004427">
    <property type="term" value="F:inorganic diphosphate phosphatase activity"/>
    <property type="evidence" value="ECO:0007669"/>
    <property type="project" value="UniProtKB-EC"/>
</dbReference>
<keyword evidence="6" id="KW-0479">Metal-binding</keyword>
<evidence type="ECO:0000256" key="10">
    <source>
        <dbReference type="ARBA" id="ARBA00040300"/>
    </source>
</evidence>
<evidence type="ECO:0000256" key="9">
    <source>
        <dbReference type="ARBA" id="ARBA00032535"/>
    </source>
</evidence>
<comment type="caution">
    <text evidence="11">The sequence shown here is derived from an EMBL/GenBank/DDBJ whole genome shotgun (WGS) entry which is preliminary data.</text>
</comment>
<evidence type="ECO:0000256" key="7">
    <source>
        <dbReference type="ARBA" id="ARBA00022801"/>
    </source>
</evidence>
<gene>
    <name evidence="11" type="ORF">GSLYS_00005748001</name>
</gene>
<evidence type="ECO:0000256" key="1">
    <source>
        <dbReference type="ARBA" id="ARBA00001946"/>
    </source>
</evidence>
<evidence type="ECO:0000256" key="4">
    <source>
        <dbReference type="ARBA" id="ARBA00012146"/>
    </source>
</evidence>
<dbReference type="Gene3D" id="3.90.80.10">
    <property type="entry name" value="Inorganic pyrophosphatase"/>
    <property type="match status" value="1"/>
</dbReference>
<dbReference type="InterPro" id="IPR036649">
    <property type="entry name" value="Pyrophosphatase_sf"/>
</dbReference>
<reference evidence="11 12" key="1">
    <citation type="submission" date="2024-04" db="EMBL/GenBank/DDBJ databases">
        <authorList>
            <consortium name="Genoscope - CEA"/>
            <person name="William W."/>
        </authorList>
    </citation>
    <scope>NUCLEOTIDE SEQUENCE [LARGE SCALE GENOMIC DNA]</scope>
</reference>
<dbReference type="CDD" id="cd00412">
    <property type="entry name" value="pyrophosphatase"/>
    <property type="match status" value="1"/>
</dbReference>
<dbReference type="GO" id="GO:0000287">
    <property type="term" value="F:magnesium ion binding"/>
    <property type="evidence" value="ECO:0007669"/>
    <property type="project" value="InterPro"/>
</dbReference>
<dbReference type="FunFam" id="3.90.80.10:FF:000004">
    <property type="entry name" value="Inorganic pyrophosphatase"/>
    <property type="match status" value="1"/>
</dbReference>
<proteinExistence type="inferred from homology"/>
<comment type="similarity">
    <text evidence="3">Belongs to the PPase family.</text>
</comment>
<dbReference type="Pfam" id="PF00719">
    <property type="entry name" value="Pyrophosphatase"/>
    <property type="match status" value="1"/>
</dbReference>
<feature type="non-terminal residue" evidence="11">
    <location>
        <position position="307"/>
    </location>
</feature>
<evidence type="ECO:0000256" key="2">
    <source>
        <dbReference type="ARBA" id="ARBA00004496"/>
    </source>
</evidence>
<accession>A0AAV2HEE9</accession>
<dbReference type="InterPro" id="IPR008162">
    <property type="entry name" value="Pyrophosphatase"/>
</dbReference>
<keyword evidence="5" id="KW-0963">Cytoplasm</keyword>
<keyword evidence="7" id="KW-0378">Hydrolase</keyword>
<protein>
    <recommendedName>
        <fullName evidence="10">Inorganic pyrophosphatase</fullName>
        <ecNumber evidence="4">3.6.1.1</ecNumber>
    </recommendedName>
    <alternativeName>
        <fullName evidence="9">Pyrophosphate phospho-hydrolase</fullName>
    </alternativeName>
</protein>
<organism evidence="11 12">
    <name type="scientific">Lymnaea stagnalis</name>
    <name type="common">Great pond snail</name>
    <name type="synonym">Helix stagnalis</name>
    <dbReference type="NCBI Taxonomy" id="6523"/>
    <lineage>
        <taxon>Eukaryota</taxon>
        <taxon>Metazoa</taxon>
        <taxon>Spiralia</taxon>
        <taxon>Lophotrochozoa</taxon>
        <taxon>Mollusca</taxon>
        <taxon>Gastropoda</taxon>
        <taxon>Heterobranchia</taxon>
        <taxon>Euthyneura</taxon>
        <taxon>Panpulmonata</taxon>
        <taxon>Hygrophila</taxon>
        <taxon>Lymnaeoidea</taxon>
        <taxon>Lymnaeidae</taxon>
        <taxon>Lymnaea</taxon>
    </lineage>
</organism>
<evidence type="ECO:0000256" key="8">
    <source>
        <dbReference type="ARBA" id="ARBA00022842"/>
    </source>
</evidence>
<comment type="cofactor">
    <cofactor evidence="1">
        <name>Mg(2+)</name>
        <dbReference type="ChEBI" id="CHEBI:18420"/>
    </cofactor>
</comment>
<dbReference type="Proteomes" id="UP001497497">
    <property type="component" value="Unassembled WGS sequence"/>
</dbReference>
<dbReference type="PANTHER" id="PTHR10286">
    <property type="entry name" value="INORGANIC PYROPHOSPHATASE"/>
    <property type="match status" value="1"/>
</dbReference>
<dbReference type="GO" id="GO:0005737">
    <property type="term" value="C:cytoplasm"/>
    <property type="evidence" value="ECO:0007669"/>
    <property type="project" value="UniProtKB-SubCell"/>
</dbReference>
<dbReference type="GO" id="GO:0006796">
    <property type="term" value="P:phosphate-containing compound metabolic process"/>
    <property type="evidence" value="ECO:0007669"/>
    <property type="project" value="InterPro"/>
</dbReference>
<dbReference type="PROSITE" id="PS00387">
    <property type="entry name" value="PPASE"/>
    <property type="match status" value="1"/>
</dbReference>
<dbReference type="EC" id="3.6.1.1" evidence="4"/>
<dbReference type="AlphaFoldDB" id="A0AAV2HEE9"/>